<gene>
    <name evidence="2" type="ORF">NSO95_08985</name>
</gene>
<accession>A0ABT1XTT4</accession>
<dbReference type="EMBL" id="JANKHH010000004">
    <property type="protein sequence ID" value="MCR2834075.1"/>
    <property type="molecule type" value="Genomic_DNA"/>
</dbReference>
<evidence type="ECO:0000313" key="2">
    <source>
        <dbReference type="EMBL" id="MCR2834075.1"/>
    </source>
</evidence>
<protein>
    <recommendedName>
        <fullName evidence="1">DUF6998 domain-containing protein</fullName>
    </recommendedName>
</protein>
<sequence length="169" mass="19038">MRSGIDEIAIGLKSLCAGVEHLNLAFPHRKFTLDGRLVGDIGEIVAVLNFDIILDATPTSLYRSSRPEYDATTRCGSHNIQIKATFQDALTFKNPNGLFLGIKLFHDGRHEVVYNGPAVHIFDEFQHRRGIGVKLLRFPNWKLRAIEERYPERLTIPRIIASPPPSPQP</sequence>
<reference evidence="2 3" key="1">
    <citation type="submission" date="2022-08" db="EMBL/GenBank/DDBJ databases">
        <title>Polyphasic taxonomy analysis of Qipengyuania sp.RS5-5.</title>
        <authorList>
            <person name="Xamxidin M."/>
            <person name="Wu M."/>
        </authorList>
    </citation>
    <scope>NUCLEOTIDE SEQUENCE [LARGE SCALE GENOMIC DNA]</scope>
    <source>
        <strain evidence="2 3">RS5-5</strain>
    </source>
</reference>
<keyword evidence="3" id="KW-1185">Reference proteome</keyword>
<dbReference type="RefSeq" id="WP_257595860.1">
    <property type="nucleotide sequence ID" value="NZ_JANKHH010000004.1"/>
</dbReference>
<dbReference type="Pfam" id="PF22522">
    <property type="entry name" value="DUF6998"/>
    <property type="match status" value="1"/>
</dbReference>
<organism evidence="2 3">
    <name type="scientific">Parerythrobacter lacustris</name>
    <dbReference type="NCBI Taxonomy" id="2969984"/>
    <lineage>
        <taxon>Bacteria</taxon>
        <taxon>Pseudomonadati</taxon>
        <taxon>Pseudomonadota</taxon>
        <taxon>Alphaproteobacteria</taxon>
        <taxon>Sphingomonadales</taxon>
        <taxon>Erythrobacteraceae</taxon>
        <taxon>Parerythrobacter</taxon>
    </lineage>
</organism>
<dbReference type="InterPro" id="IPR054267">
    <property type="entry name" value="DUF6998"/>
</dbReference>
<evidence type="ECO:0000259" key="1">
    <source>
        <dbReference type="Pfam" id="PF22522"/>
    </source>
</evidence>
<comment type="caution">
    <text evidence="2">The sequence shown here is derived from an EMBL/GenBank/DDBJ whole genome shotgun (WGS) entry which is preliminary data.</text>
</comment>
<evidence type="ECO:0000313" key="3">
    <source>
        <dbReference type="Proteomes" id="UP001206067"/>
    </source>
</evidence>
<name>A0ABT1XTT4_9SPHN</name>
<proteinExistence type="predicted"/>
<feature type="domain" description="DUF6998" evidence="1">
    <location>
        <begin position="14"/>
        <end position="152"/>
    </location>
</feature>
<dbReference type="Proteomes" id="UP001206067">
    <property type="component" value="Unassembled WGS sequence"/>
</dbReference>